<dbReference type="OrthoDB" id="2972467at2"/>
<dbReference type="EMBL" id="FQWT01000003">
    <property type="protein sequence ID" value="SHH36260.1"/>
    <property type="molecule type" value="Genomic_DNA"/>
</dbReference>
<feature type="chain" id="PRO_5012612662" evidence="1">
    <location>
        <begin position="25"/>
        <end position="1205"/>
    </location>
</feature>
<dbReference type="NCBIfam" id="TIGR03696">
    <property type="entry name" value="Rhs_assc_core"/>
    <property type="match status" value="1"/>
</dbReference>
<dbReference type="InterPro" id="IPR022385">
    <property type="entry name" value="Rhs_assc_core"/>
</dbReference>
<protein>
    <submittedName>
        <fullName evidence="3">RHS repeat-associated core domain-containing protein</fullName>
    </submittedName>
</protein>
<dbReference type="Gene3D" id="2.180.10.10">
    <property type="entry name" value="RHS repeat-associated core"/>
    <property type="match status" value="1"/>
</dbReference>
<feature type="domain" description="DUF6443" evidence="2">
    <location>
        <begin position="35"/>
        <end position="151"/>
    </location>
</feature>
<dbReference type="Pfam" id="PF20041">
    <property type="entry name" value="DUF6443"/>
    <property type="match status" value="1"/>
</dbReference>
<accession>A0A1M5SCT3</accession>
<name>A0A1M5SCT3_9FLAO</name>
<dbReference type="InterPro" id="IPR050708">
    <property type="entry name" value="T6SS_VgrG/RHS"/>
</dbReference>
<feature type="signal peptide" evidence="1">
    <location>
        <begin position="1"/>
        <end position="24"/>
    </location>
</feature>
<dbReference type="PANTHER" id="PTHR32305:SF15">
    <property type="entry name" value="PROTEIN RHSA-RELATED"/>
    <property type="match status" value="1"/>
</dbReference>
<sequence>MKKIISLFTLLSATAYFNAQTVNASTSENYIYTKTCLDGNCTKKSEQVQYFDDLGRLKQVVDIKATPSGKDIVAHIQYDEFGRVTKEYLPVPQNGTQNGAIYADPLSNAVNIFGNEKIYSEKELENSPLGRIKKVTPPGNDFTAHPSSISYAANTAGEVKKYTVSTSWQDNATLSALSENGTYAANQLTKNSVTDADGNITTEFKTSDGNTVLVRKNDGTQNVDTYYVYNEFGQQVIVIPPMAAVAAVNQTALDNLCYQYRYDGLGRLVEKKLPGKGWEYMVYDRQDRLIATQDANQKPNNKWTYTRYDQFGRIAYTGIATDYANRGQLQYYMNTAGVANAANNATRTSSPSFSLSGMDIYYTNDAIPEHLDNVLTVNYYDTYPQYSFNPSFPATILGQNVITDNQNANVNTKNLPVLSLTKNIEDDNWTKNYIWYDEKSRAVGTYSINHLGGYTKTESLLDFAGVTQLSKVYHKRLTTDTEKVITQTFEYDAQNRLKKHYHQVDSQPQELLTENTYNELSRLSNKKVGNNLQSIDYVYDVRGALTKVNDPANLNGKLFGYELKYNNPANTAAKFNGTISEVDWRTANDNVLRRYTYQYDGLNRLKKGAYSEPGSSVPQNDFYNETVTYDMNSNIMSLQRNTKGVSGTASQIDNLAYAYTGNRLNSVTDSSTNYSGYPDTSGNTISYDDNGNMKNHTDKGVLQIDYNFHNLPAKITFNQTYRVRNLVTGSLTNRNVTTNYTFKADGTKLRKVYKYGGDLFVGEVSISTDYLDGFQYESQTASAPFTLKFVPTAEGYYNFENNKYIYSYTDHLGNVRLSYTQNGSGPEIIEENNFYPFGMKHEGYNALAGNPAYKYQYNGKELQQETGWSDYGARMYMSDIARWGVVDPLAEASRRFSPYNYALNNPVSFIDPDGRRAMTPIGAGEGGAPGGSLWWYYAGGGSATSGSAESWIGESTGEGRGGSAGGSGFVTEAETYGETEEYKNLMAYANGPDYFGGFDFGQFGEDPPGSKLKLSERTANWVQENIRGPLSGWLDTHTRNAFVLDAAGKARMDDLRGQMTDYMRLNVGGGIKWGAEHGLVGSGLGTGLVGAYGGAAISMENKIANFAKKAGIYSGQKSLSKNSEAIIEASYKLMKAGKFNKQGAGFITTDGKIILTEGNHSMNAAIRYAIETGNVRYIKTILSGNFTRNVNAKEYGIPIRNFLTK</sequence>
<dbReference type="AlphaFoldDB" id="A0A1M5SCT3"/>
<dbReference type="STRING" id="421058.SAMN05421866_2717"/>
<dbReference type="Proteomes" id="UP000184047">
    <property type="component" value="Unassembled WGS sequence"/>
</dbReference>
<evidence type="ECO:0000259" key="2">
    <source>
        <dbReference type="Pfam" id="PF20041"/>
    </source>
</evidence>
<reference evidence="4" key="1">
    <citation type="submission" date="2016-11" db="EMBL/GenBank/DDBJ databases">
        <authorList>
            <person name="Varghese N."/>
            <person name="Submissions S."/>
        </authorList>
    </citation>
    <scope>NUCLEOTIDE SEQUENCE [LARGE SCALE GENOMIC DNA]</scope>
    <source>
        <strain evidence="4">DSM 19055</strain>
    </source>
</reference>
<dbReference type="CDD" id="cd16392">
    <property type="entry name" value="toxin-ParB"/>
    <property type="match status" value="1"/>
</dbReference>
<evidence type="ECO:0000313" key="4">
    <source>
        <dbReference type="Proteomes" id="UP000184047"/>
    </source>
</evidence>
<keyword evidence="1" id="KW-0732">Signal</keyword>
<evidence type="ECO:0000313" key="3">
    <source>
        <dbReference type="EMBL" id="SHH36260.1"/>
    </source>
</evidence>
<organism evidence="3 4">
    <name type="scientific">Chryseobacterium oranimense</name>
    <dbReference type="NCBI Taxonomy" id="421058"/>
    <lineage>
        <taxon>Bacteria</taxon>
        <taxon>Pseudomonadati</taxon>
        <taxon>Bacteroidota</taxon>
        <taxon>Flavobacteriia</taxon>
        <taxon>Flavobacteriales</taxon>
        <taxon>Weeksellaceae</taxon>
        <taxon>Chryseobacterium group</taxon>
        <taxon>Chryseobacterium</taxon>
    </lineage>
</organism>
<keyword evidence="4" id="KW-1185">Reference proteome</keyword>
<dbReference type="InterPro" id="IPR045619">
    <property type="entry name" value="DUF6443"/>
</dbReference>
<gene>
    <name evidence="3" type="ORF">SAMN05421866_2717</name>
</gene>
<dbReference type="InterPro" id="IPR039380">
    <property type="entry name" value="Toxin-ParB-like"/>
</dbReference>
<dbReference type="RefSeq" id="WP_073063659.1">
    <property type="nucleotide sequence ID" value="NZ_FQWT01000003.1"/>
</dbReference>
<dbReference type="PANTHER" id="PTHR32305">
    <property type="match status" value="1"/>
</dbReference>
<evidence type="ECO:0000256" key="1">
    <source>
        <dbReference type="SAM" id="SignalP"/>
    </source>
</evidence>
<proteinExistence type="predicted"/>